<dbReference type="EMBL" id="JBBVGT010000002">
    <property type="protein sequence ID" value="MFB5946112.1"/>
    <property type="molecule type" value="Genomic_DNA"/>
</dbReference>
<evidence type="ECO:0000313" key="1">
    <source>
        <dbReference type="EMBL" id="MFB5946112.1"/>
    </source>
</evidence>
<dbReference type="Proteomes" id="UP001580928">
    <property type="component" value="Unassembled WGS sequence"/>
</dbReference>
<dbReference type="RefSeq" id="WP_375557641.1">
    <property type="nucleotide sequence ID" value="NZ_JBBVGT010000002.1"/>
</dbReference>
<proteinExistence type="predicted"/>
<evidence type="ECO:0000313" key="2">
    <source>
        <dbReference type="Proteomes" id="UP001580928"/>
    </source>
</evidence>
<keyword evidence="2" id="KW-1185">Reference proteome</keyword>
<name>A0ABV5CEY7_9SPHI</name>
<gene>
    <name evidence="1" type="ORF">WKR92_09735</name>
</gene>
<reference evidence="1 2" key="1">
    <citation type="submission" date="2024-04" db="EMBL/GenBank/DDBJ databases">
        <title>Albibacterium profundi sp. nov., isolated from sediment of the Challenger Deep of Mariana Trench.</title>
        <authorList>
            <person name="Wang Y."/>
        </authorList>
    </citation>
    <scope>NUCLEOTIDE SEQUENCE [LARGE SCALE GENOMIC DNA]</scope>
    <source>
        <strain evidence="1 2">RHL897</strain>
    </source>
</reference>
<sequence length="129" mass="15329">MEQLTKQRIELIEEAKKLLPNPHEHNDNRVKIKFEDDPVYHYSIGGTIIHVDRNYEEVEFVRCIISVNPFSNGTEGSIQIFTGSKKEIDEIDKIDNVKWIPSELFESFDFRHQYDPFRQQLLAEYINMQ</sequence>
<comment type="caution">
    <text evidence="1">The sequence shown here is derived from an EMBL/GenBank/DDBJ whole genome shotgun (WGS) entry which is preliminary data.</text>
</comment>
<accession>A0ABV5CEY7</accession>
<protein>
    <submittedName>
        <fullName evidence="1">Uncharacterized protein</fullName>
    </submittedName>
</protein>
<organism evidence="1 2">
    <name type="scientific">Albibacterium profundi</name>
    <dbReference type="NCBI Taxonomy" id="3134906"/>
    <lineage>
        <taxon>Bacteria</taxon>
        <taxon>Pseudomonadati</taxon>
        <taxon>Bacteroidota</taxon>
        <taxon>Sphingobacteriia</taxon>
        <taxon>Sphingobacteriales</taxon>
        <taxon>Sphingobacteriaceae</taxon>
        <taxon>Albibacterium</taxon>
    </lineage>
</organism>